<dbReference type="InterPro" id="IPR020471">
    <property type="entry name" value="AKR"/>
</dbReference>
<protein>
    <submittedName>
        <fullName evidence="8">Alcohol dehydrogenase [NADP(+)]</fullName>
    </submittedName>
</protein>
<accession>A0A8J5CIC9</accession>
<dbReference type="OrthoDB" id="416253at2759"/>
<gene>
    <name evidence="8" type="primary">Akr1a1_0</name>
    <name evidence="8" type="ORF">GWK47_015338</name>
</gene>
<dbReference type="PROSITE" id="PS00063">
    <property type="entry name" value="ALDOKETO_REDUCTASE_3"/>
    <property type="match status" value="1"/>
</dbReference>
<evidence type="ECO:0000256" key="4">
    <source>
        <dbReference type="PIRSR" id="PIRSR000097-1"/>
    </source>
</evidence>
<keyword evidence="9" id="KW-1185">Reference proteome</keyword>
<dbReference type="InterPro" id="IPR023210">
    <property type="entry name" value="NADP_OxRdtase_dom"/>
</dbReference>
<keyword evidence="3" id="KW-0560">Oxidoreductase</keyword>
<dbReference type="PRINTS" id="PR00069">
    <property type="entry name" value="ALDKETRDTASE"/>
</dbReference>
<dbReference type="PIRSF" id="PIRSF000097">
    <property type="entry name" value="AKR"/>
    <property type="match status" value="1"/>
</dbReference>
<evidence type="ECO:0000256" key="6">
    <source>
        <dbReference type="PIRSR" id="PIRSR000097-3"/>
    </source>
</evidence>
<sequence>MTTMMPKVPAACLNNRRVMPMIGIGTLRAYGDDVKVALNTALECGYRHINTAFLYQNETVIGEVLKEWFTSGRLKREDVFITTKLPTIGNREKDMSRFLQKSQDMLGLAYVDLYLVHFPVGLIGKDDNDIMPKDEEGNVALDFETNLEGIWRGMEAQVDAGKAKSIGISNFNSMQIKRIIKVARNKPANQQVKHQAHHRQPDLQRVCKQHGIAVCAYGPIGAPYKKSGTKEFPHLLERPVVSQIAKAHGKTAAQVLLRHLIQHDVIVIPKSANVERIKQNFQVLDFAPNPEDMAKLDALNRGGAGRTFIFKDFFRGIEKHPEFPFNAPF</sequence>
<evidence type="ECO:0000259" key="7">
    <source>
        <dbReference type="Pfam" id="PF00248"/>
    </source>
</evidence>
<dbReference type="PANTHER" id="PTHR11732">
    <property type="entry name" value="ALDO/KETO REDUCTASE"/>
    <property type="match status" value="1"/>
</dbReference>
<evidence type="ECO:0000313" key="9">
    <source>
        <dbReference type="Proteomes" id="UP000770661"/>
    </source>
</evidence>
<organism evidence="8 9">
    <name type="scientific">Chionoecetes opilio</name>
    <name type="common">Atlantic snow crab</name>
    <name type="synonym">Cancer opilio</name>
    <dbReference type="NCBI Taxonomy" id="41210"/>
    <lineage>
        <taxon>Eukaryota</taxon>
        <taxon>Metazoa</taxon>
        <taxon>Ecdysozoa</taxon>
        <taxon>Arthropoda</taxon>
        <taxon>Crustacea</taxon>
        <taxon>Multicrustacea</taxon>
        <taxon>Malacostraca</taxon>
        <taxon>Eumalacostraca</taxon>
        <taxon>Eucarida</taxon>
        <taxon>Decapoda</taxon>
        <taxon>Pleocyemata</taxon>
        <taxon>Brachyura</taxon>
        <taxon>Eubrachyura</taxon>
        <taxon>Majoidea</taxon>
        <taxon>Majidae</taxon>
        <taxon>Chionoecetes</taxon>
    </lineage>
</organism>
<evidence type="ECO:0000256" key="5">
    <source>
        <dbReference type="PIRSR" id="PIRSR000097-2"/>
    </source>
</evidence>
<feature type="domain" description="NADP-dependent oxidoreductase" evidence="7">
    <location>
        <begin position="32"/>
        <end position="300"/>
    </location>
</feature>
<reference evidence="8" key="1">
    <citation type="submission" date="2020-07" db="EMBL/GenBank/DDBJ databases">
        <title>The High-quality genome of the commercially important snow crab, Chionoecetes opilio.</title>
        <authorList>
            <person name="Jeong J.-H."/>
            <person name="Ryu S."/>
        </authorList>
    </citation>
    <scope>NUCLEOTIDE SEQUENCE</scope>
    <source>
        <strain evidence="8">MADBK_172401_WGS</strain>
        <tissue evidence="8">Digestive gland</tissue>
    </source>
</reference>
<dbReference type="Pfam" id="PF00248">
    <property type="entry name" value="Aldo_ket_red"/>
    <property type="match status" value="1"/>
</dbReference>
<dbReference type="GO" id="GO:0016491">
    <property type="term" value="F:oxidoreductase activity"/>
    <property type="evidence" value="ECO:0007669"/>
    <property type="project" value="UniProtKB-KW"/>
</dbReference>
<dbReference type="SUPFAM" id="SSF51430">
    <property type="entry name" value="NAD(P)-linked oxidoreductase"/>
    <property type="match status" value="1"/>
</dbReference>
<dbReference type="FunFam" id="3.20.20.100:FF:000006">
    <property type="entry name" value="Aldo-keto reductase family 1 member A1"/>
    <property type="match status" value="1"/>
</dbReference>
<evidence type="ECO:0000256" key="1">
    <source>
        <dbReference type="ARBA" id="ARBA00007905"/>
    </source>
</evidence>
<dbReference type="InterPro" id="IPR036812">
    <property type="entry name" value="NAD(P)_OxRdtase_dom_sf"/>
</dbReference>
<name>A0A8J5CIC9_CHIOP</name>
<comment type="similarity">
    <text evidence="1">Belongs to the aldo/keto reductase family.</text>
</comment>
<evidence type="ECO:0000313" key="8">
    <source>
        <dbReference type="EMBL" id="KAG0713821.1"/>
    </source>
</evidence>
<feature type="site" description="Lowers pKa of active site Tyr" evidence="6">
    <location>
        <position position="84"/>
    </location>
</feature>
<feature type="binding site" evidence="5">
    <location>
        <position position="117"/>
    </location>
    <ligand>
        <name>substrate</name>
    </ligand>
</feature>
<dbReference type="PROSITE" id="PS00062">
    <property type="entry name" value="ALDOKETO_REDUCTASE_2"/>
    <property type="match status" value="1"/>
</dbReference>
<dbReference type="EMBL" id="JACEEZ010021044">
    <property type="protein sequence ID" value="KAG0713821.1"/>
    <property type="molecule type" value="Genomic_DNA"/>
</dbReference>
<dbReference type="AlphaFoldDB" id="A0A8J5CIC9"/>
<evidence type="ECO:0000256" key="2">
    <source>
        <dbReference type="ARBA" id="ARBA00022857"/>
    </source>
</evidence>
<evidence type="ECO:0000256" key="3">
    <source>
        <dbReference type="ARBA" id="ARBA00023002"/>
    </source>
</evidence>
<feature type="active site" description="Proton donor" evidence="4">
    <location>
        <position position="55"/>
    </location>
</feature>
<dbReference type="Gene3D" id="3.20.20.100">
    <property type="entry name" value="NADP-dependent oxidoreductase domain"/>
    <property type="match status" value="1"/>
</dbReference>
<keyword evidence="2" id="KW-0521">NADP</keyword>
<comment type="caution">
    <text evidence="8">The sequence shown here is derived from an EMBL/GenBank/DDBJ whole genome shotgun (WGS) entry which is preliminary data.</text>
</comment>
<proteinExistence type="inferred from homology"/>
<dbReference type="InterPro" id="IPR018170">
    <property type="entry name" value="Aldo/ket_reductase_CS"/>
</dbReference>
<dbReference type="Proteomes" id="UP000770661">
    <property type="component" value="Unassembled WGS sequence"/>
</dbReference>